<organism evidence="1 2">
    <name type="scientific">Actinomadura livida</name>
    <dbReference type="NCBI Taxonomy" id="79909"/>
    <lineage>
        <taxon>Bacteria</taxon>
        <taxon>Bacillati</taxon>
        <taxon>Actinomycetota</taxon>
        <taxon>Actinomycetes</taxon>
        <taxon>Streptosporangiales</taxon>
        <taxon>Thermomonosporaceae</taxon>
        <taxon>Actinomadura</taxon>
    </lineage>
</organism>
<comment type="caution">
    <text evidence="1">The sequence shown here is derived from an EMBL/GenBank/DDBJ whole genome shotgun (WGS) entry which is preliminary data.</text>
</comment>
<name>A0ABN1DW04_9ACTN</name>
<dbReference type="Proteomes" id="UP001501427">
    <property type="component" value="Unassembled WGS sequence"/>
</dbReference>
<evidence type="ECO:0000313" key="2">
    <source>
        <dbReference type="Proteomes" id="UP001501427"/>
    </source>
</evidence>
<keyword evidence="2" id="KW-1185">Reference proteome</keyword>
<protein>
    <submittedName>
        <fullName evidence="1">Uncharacterized protein</fullName>
    </submittedName>
</protein>
<proteinExistence type="predicted"/>
<dbReference type="EMBL" id="BAAAHD010000012">
    <property type="protein sequence ID" value="GAA0553628.1"/>
    <property type="molecule type" value="Genomic_DNA"/>
</dbReference>
<evidence type="ECO:0000313" key="1">
    <source>
        <dbReference type="EMBL" id="GAA0553628.1"/>
    </source>
</evidence>
<reference evidence="1 2" key="1">
    <citation type="journal article" date="2019" name="Int. J. Syst. Evol. Microbiol.">
        <title>The Global Catalogue of Microorganisms (GCM) 10K type strain sequencing project: providing services to taxonomists for standard genome sequencing and annotation.</title>
        <authorList>
            <consortium name="The Broad Institute Genomics Platform"/>
            <consortium name="The Broad Institute Genome Sequencing Center for Infectious Disease"/>
            <person name="Wu L."/>
            <person name="Ma J."/>
        </authorList>
    </citation>
    <scope>NUCLEOTIDE SEQUENCE [LARGE SCALE GENOMIC DNA]</scope>
    <source>
        <strain evidence="1 2">JCM 10667</strain>
    </source>
</reference>
<gene>
    <name evidence="1" type="ORF">GCM10009546_14620</name>
</gene>
<sequence>MTTSAQPINLKCVTGADGRLDARVTDVRHEHFDPSRIKVLVARWAGPGQAARCRLVTQESGNLIHSPRASW</sequence>
<accession>A0ABN1DW04</accession>